<dbReference type="InterPro" id="IPR012337">
    <property type="entry name" value="RNaseH-like_sf"/>
</dbReference>
<protein>
    <recommendedName>
        <fullName evidence="3">HAT C-terminal dimerisation domain-containing protein</fullName>
    </recommendedName>
</protein>
<sequence length="267" mass="30270">MNLIVGEIFKASDIYQQTSIKAVKIVSYFHSSAYFMGLLRNEQKLLYEAALKTLATKFALECLEDSSASRSGLQRQRYISNSTKKFLSSDIIAIINDPSFWIHLYELQDLILPLCAALNKLQKDMARLCEVVLAFGWDLAKGDAPELSQFALHLYGICVNSASVERLWSNMGFLHLKRRNRLDVSYKISDEENENDAHTQPVGETSYSENDDTINLTEQWMGPDFIAVDHTIHPADDPLAKWNLYSIFNNSLESSVFVNAMINLNSN</sequence>
<keyword evidence="2" id="KW-1185">Reference proteome</keyword>
<evidence type="ECO:0000313" key="2">
    <source>
        <dbReference type="Proteomes" id="UP000247702"/>
    </source>
</evidence>
<name>A0A2Z6QSW5_9GLOM</name>
<dbReference type="SUPFAM" id="SSF53098">
    <property type="entry name" value="Ribonuclease H-like"/>
    <property type="match status" value="1"/>
</dbReference>
<comment type="caution">
    <text evidence="1">The sequence shown here is derived from an EMBL/GenBank/DDBJ whole genome shotgun (WGS) entry which is preliminary data.</text>
</comment>
<gene>
    <name evidence="1" type="ORF">RclHR1_21030002</name>
</gene>
<evidence type="ECO:0008006" key="3">
    <source>
        <dbReference type="Google" id="ProtNLM"/>
    </source>
</evidence>
<dbReference type="EMBL" id="BEXD01001229">
    <property type="protein sequence ID" value="GBB93090.1"/>
    <property type="molecule type" value="Genomic_DNA"/>
</dbReference>
<proteinExistence type="predicted"/>
<reference evidence="1 2" key="1">
    <citation type="submission" date="2017-11" db="EMBL/GenBank/DDBJ databases">
        <title>The genome of Rhizophagus clarus HR1 reveals common genetic basis of auxotrophy among arbuscular mycorrhizal fungi.</title>
        <authorList>
            <person name="Kobayashi Y."/>
        </authorList>
    </citation>
    <scope>NUCLEOTIDE SEQUENCE [LARGE SCALE GENOMIC DNA]</scope>
    <source>
        <strain evidence="1 2">HR1</strain>
    </source>
</reference>
<organism evidence="1 2">
    <name type="scientific">Rhizophagus clarus</name>
    <dbReference type="NCBI Taxonomy" id="94130"/>
    <lineage>
        <taxon>Eukaryota</taxon>
        <taxon>Fungi</taxon>
        <taxon>Fungi incertae sedis</taxon>
        <taxon>Mucoromycota</taxon>
        <taxon>Glomeromycotina</taxon>
        <taxon>Glomeromycetes</taxon>
        <taxon>Glomerales</taxon>
        <taxon>Glomeraceae</taxon>
        <taxon>Rhizophagus</taxon>
    </lineage>
</organism>
<dbReference type="Proteomes" id="UP000247702">
    <property type="component" value="Unassembled WGS sequence"/>
</dbReference>
<dbReference type="STRING" id="94130.A0A2Z6QSW5"/>
<dbReference type="AlphaFoldDB" id="A0A2Z6QSW5"/>
<evidence type="ECO:0000313" key="1">
    <source>
        <dbReference type="EMBL" id="GBB93090.1"/>
    </source>
</evidence>
<accession>A0A2Z6QSW5</accession>